<evidence type="ECO:0000313" key="1">
    <source>
        <dbReference type="EMBL" id="MDI2111988.1"/>
    </source>
</evidence>
<gene>
    <name evidence="1" type="ORF">QJV33_01565</name>
</gene>
<keyword evidence="2" id="KW-1185">Reference proteome</keyword>
<name>A0ABT6Q515_9PROT</name>
<dbReference type="Proteomes" id="UP001431775">
    <property type="component" value="Unassembled WGS sequence"/>
</dbReference>
<dbReference type="EMBL" id="JASBAN010000001">
    <property type="protein sequence ID" value="MDI2111988.1"/>
    <property type="molecule type" value="Genomic_DNA"/>
</dbReference>
<dbReference type="RefSeq" id="WP_281461666.1">
    <property type="nucleotide sequence ID" value="NZ_JASBAN010000001.1"/>
</dbReference>
<accession>A0ABT6Q515</accession>
<protein>
    <recommendedName>
        <fullName evidence="3">Isochorismatase-like domain-containing protein</fullName>
    </recommendedName>
</protein>
<comment type="caution">
    <text evidence="1">The sequence shown here is derived from an EMBL/GenBank/DDBJ whole genome shotgun (WGS) entry which is preliminary data.</text>
</comment>
<evidence type="ECO:0000313" key="2">
    <source>
        <dbReference type="Proteomes" id="UP001431775"/>
    </source>
</evidence>
<sequence>MKQIMPRKNKEKIIDLIKENKIIGISVDTCIFHKMGYKFDSPFLQALQQFSSVSIPVIFSEIVINEIISHTNDNTKNGLDNLQKT</sequence>
<reference evidence="1" key="1">
    <citation type="submission" date="2023-05" db="EMBL/GenBank/DDBJ databases">
        <title>Whole genome sequence of Commensalibacter sp.</title>
        <authorList>
            <person name="Charoenyingcharoen P."/>
            <person name="Yukphan P."/>
        </authorList>
    </citation>
    <scope>NUCLEOTIDE SEQUENCE</scope>
    <source>
        <strain evidence="1">TBRC 10068</strain>
    </source>
</reference>
<proteinExistence type="predicted"/>
<organism evidence="1 2">
    <name type="scientific">Commensalibacter nepenthis</name>
    <dbReference type="NCBI Taxonomy" id="3043872"/>
    <lineage>
        <taxon>Bacteria</taxon>
        <taxon>Pseudomonadati</taxon>
        <taxon>Pseudomonadota</taxon>
        <taxon>Alphaproteobacteria</taxon>
        <taxon>Acetobacterales</taxon>
        <taxon>Acetobacteraceae</taxon>
    </lineage>
</organism>
<evidence type="ECO:0008006" key="3">
    <source>
        <dbReference type="Google" id="ProtNLM"/>
    </source>
</evidence>